<dbReference type="AlphaFoldDB" id="A0AAQ1RWQ2"/>
<dbReference type="InterPro" id="IPR003593">
    <property type="entry name" value="AAA+_ATPase"/>
</dbReference>
<dbReference type="EMBL" id="WWVX01000005">
    <property type="protein sequence ID" value="MZL69656.1"/>
    <property type="molecule type" value="Genomic_DNA"/>
</dbReference>
<evidence type="ECO:0000256" key="3">
    <source>
        <dbReference type="ARBA" id="ARBA00022840"/>
    </source>
</evidence>
<dbReference type="Pfam" id="PF00005">
    <property type="entry name" value="ABC_tran"/>
    <property type="match status" value="1"/>
</dbReference>
<sequence>MATIAIHGLCKSYGKTEVLRDIDLTFEEGRIYGLLGRNGVGKSTLLNLITRRIFPDRGEIAVDGVPVGGPGDPLRKIYCMSEAALYPENMRVAELYRWTADFYPHFDRARADRLTAAFGLDPKKRIKSLSTGYASIVKLIVTLSSGAEVLIFDEPVLGLDAGHRSLFYKEVLSLYGEKGCTVVLSTHIIEEISDLLESVIILEDCRVLASESVDGLLERYHCVSGAEGEVMGYLSGREVVHTERMGPYLSATVAGPADREQADRLNLTLMRPKLQDLFIHLTQGKGGTL</sequence>
<dbReference type="Proteomes" id="UP000184089">
    <property type="component" value="Unassembled WGS sequence"/>
</dbReference>
<dbReference type="PANTHER" id="PTHR42939:SF1">
    <property type="entry name" value="ABC TRANSPORTER ATP-BINDING PROTEIN ALBC-RELATED"/>
    <property type="match status" value="1"/>
</dbReference>
<keyword evidence="3 6" id="KW-0067">ATP-binding</keyword>
<comment type="caution">
    <text evidence="6">The sequence shown here is derived from an EMBL/GenBank/DDBJ whole genome shotgun (WGS) entry which is preliminary data.</text>
</comment>
<dbReference type="GO" id="GO:0016887">
    <property type="term" value="F:ATP hydrolysis activity"/>
    <property type="evidence" value="ECO:0007669"/>
    <property type="project" value="InterPro"/>
</dbReference>
<dbReference type="SMART" id="SM00382">
    <property type="entry name" value="AAA"/>
    <property type="match status" value="1"/>
</dbReference>
<evidence type="ECO:0000256" key="2">
    <source>
        <dbReference type="ARBA" id="ARBA00022741"/>
    </source>
</evidence>
<keyword evidence="8" id="KW-1185">Reference proteome</keyword>
<keyword evidence="2" id="KW-0547">Nucleotide-binding</keyword>
<proteinExistence type="predicted"/>
<protein>
    <submittedName>
        <fullName evidence="6">ABC-2 type transport system ATP-binding protein</fullName>
    </submittedName>
    <submittedName>
        <fullName evidence="5">ATP-binding cassette domain-containing protein</fullName>
    </submittedName>
</protein>
<dbReference type="InterPro" id="IPR051782">
    <property type="entry name" value="ABC_Transporter_VariousFunc"/>
</dbReference>
<dbReference type="RefSeq" id="WP_021658426.1">
    <property type="nucleotide sequence ID" value="NZ_FQVY01000003.1"/>
</dbReference>
<name>A0AAQ1RWQ2_9FIRM</name>
<reference evidence="6" key="2">
    <citation type="submission" date="2016-11" db="EMBL/GenBank/DDBJ databases">
        <authorList>
            <person name="Varghese N."/>
            <person name="Submissions S."/>
        </authorList>
    </citation>
    <scope>NUCLEOTIDE SEQUENCE</scope>
    <source>
        <strain evidence="6">DSM 4029</strain>
    </source>
</reference>
<feature type="domain" description="ABC transporter" evidence="4">
    <location>
        <begin position="4"/>
        <end position="229"/>
    </location>
</feature>
<evidence type="ECO:0000256" key="1">
    <source>
        <dbReference type="ARBA" id="ARBA00022448"/>
    </source>
</evidence>
<accession>A0AAQ1RWQ2</accession>
<reference evidence="5 8" key="3">
    <citation type="journal article" date="2019" name="Nat. Med.">
        <title>A library of human gut bacterial isolates paired with longitudinal multiomics data enables mechanistic microbiome research.</title>
        <authorList>
            <person name="Poyet M."/>
            <person name="Groussin M."/>
            <person name="Gibbons S.M."/>
            <person name="Avila-Pacheco J."/>
            <person name="Jiang X."/>
            <person name="Kearney S.M."/>
            <person name="Perrotta A.R."/>
            <person name="Berdy B."/>
            <person name="Zhao S."/>
            <person name="Lieberman T.D."/>
            <person name="Swanson P.K."/>
            <person name="Smith M."/>
            <person name="Roesemann S."/>
            <person name="Alexander J.E."/>
            <person name="Rich S.A."/>
            <person name="Livny J."/>
            <person name="Vlamakis H."/>
            <person name="Clish C."/>
            <person name="Bullock K."/>
            <person name="Deik A."/>
            <person name="Scott J."/>
            <person name="Pierce K.A."/>
            <person name="Xavier R.J."/>
            <person name="Alm E.J."/>
        </authorList>
    </citation>
    <scope>NUCLEOTIDE SEQUENCE [LARGE SCALE GENOMIC DNA]</scope>
    <source>
        <strain evidence="5 8">BIOML-A2</strain>
    </source>
</reference>
<dbReference type="PANTHER" id="PTHR42939">
    <property type="entry name" value="ABC TRANSPORTER ATP-BINDING PROTEIN ALBC-RELATED"/>
    <property type="match status" value="1"/>
</dbReference>
<dbReference type="PROSITE" id="PS50893">
    <property type="entry name" value="ABC_TRANSPORTER_2"/>
    <property type="match status" value="1"/>
</dbReference>
<evidence type="ECO:0000313" key="8">
    <source>
        <dbReference type="Proteomes" id="UP000474718"/>
    </source>
</evidence>
<evidence type="ECO:0000313" key="5">
    <source>
        <dbReference type="EMBL" id="MZL69656.1"/>
    </source>
</evidence>
<evidence type="ECO:0000313" key="6">
    <source>
        <dbReference type="EMBL" id="SHG38454.1"/>
    </source>
</evidence>
<dbReference type="InterPro" id="IPR003439">
    <property type="entry name" value="ABC_transporter-like_ATP-bd"/>
</dbReference>
<dbReference type="EMBL" id="FQVY01000003">
    <property type="protein sequence ID" value="SHG38454.1"/>
    <property type="molecule type" value="Genomic_DNA"/>
</dbReference>
<organism evidence="6 7">
    <name type="scientific">Bittarella massiliensis</name>
    <name type="common">ex Durand et al. 2017</name>
    <dbReference type="NCBI Taxonomy" id="1720313"/>
    <lineage>
        <taxon>Bacteria</taxon>
        <taxon>Bacillati</taxon>
        <taxon>Bacillota</taxon>
        <taxon>Clostridia</taxon>
        <taxon>Eubacteriales</taxon>
        <taxon>Oscillospiraceae</taxon>
        <taxon>Bittarella (ex Durand et al. 2017)</taxon>
    </lineage>
</organism>
<gene>
    <name evidence="5" type="ORF">GT747_07795</name>
    <name evidence="6" type="ORF">SAMN05444424_2320</name>
</gene>
<dbReference type="GO" id="GO:0005524">
    <property type="term" value="F:ATP binding"/>
    <property type="evidence" value="ECO:0007669"/>
    <property type="project" value="UniProtKB-KW"/>
</dbReference>
<dbReference type="SUPFAM" id="SSF52540">
    <property type="entry name" value="P-loop containing nucleoside triphosphate hydrolases"/>
    <property type="match status" value="1"/>
</dbReference>
<evidence type="ECO:0000313" key="7">
    <source>
        <dbReference type="Proteomes" id="UP000184089"/>
    </source>
</evidence>
<dbReference type="Proteomes" id="UP000474718">
    <property type="component" value="Unassembled WGS sequence"/>
</dbReference>
<evidence type="ECO:0000259" key="4">
    <source>
        <dbReference type="PROSITE" id="PS50893"/>
    </source>
</evidence>
<dbReference type="InterPro" id="IPR027417">
    <property type="entry name" value="P-loop_NTPase"/>
</dbReference>
<keyword evidence="1" id="KW-0813">Transport</keyword>
<dbReference type="CDD" id="cd03230">
    <property type="entry name" value="ABC_DR_subfamily_A"/>
    <property type="match status" value="1"/>
</dbReference>
<dbReference type="Gene3D" id="3.40.50.300">
    <property type="entry name" value="P-loop containing nucleotide triphosphate hydrolases"/>
    <property type="match status" value="1"/>
</dbReference>
<reference evidence="7" key="1">
    <citation type="submission" date="2016-11" db="EMBL/GenBank/DDBJ databases">
        <authorList>
            <person name="Jaros S."/>
            <person name="Januszkiewicz K."/>
            <person name="Wedrychowicz H."/>
        </authorList>
    </citation>
    <scope>NUCLEOTIDE SEQUENCE [LARGE SCALE GENOMIC DNA]</scope>
    <source>
        <strain evidence="7">DSM 4029</strain>
    </source>
</reference>